<name>A0A6J7X7U9_9CAUD</name>
<dbReference type="EMBL" id="LR798354">
    <property type="protein sequence ID" value="CAB5225946.1"/>
    <property type="molecule type" value="Genomic_DNA"/>
</dbReference>
<keyword evidence="1" id="KW-1133">Transmembrane helix</keyword>
<reference evidence="2" key="1">
    <citation type="submission" date="2020-05" db="EMBL/GenBank/DDBJ databases">
        <authorList>
            <person name="Chiriac C."/>
            <person name="Salcher M."/>
            <person name="Ghai R."/>
            <person name="Kavagutti S V."/>
        </authorList>
    </citation>
    <scope>NUCLEOTIDE SEQUENCE</scope>
</reference>
<accession>A0A6J7X7U9</accession>
<keyword evidence="1" id="KW-0472">Membrane</keyword>
<keyword evidence="1" id="KW-0812">Transmembrane</keyword>
<evidence type="ECO:0000313" key="2">
    <source>
        <dbReference type="EMBL" id="CAB5225946.1"/>
    </source>
</evidence>
<gene>
    <name evidence="2" type="ORF">UFOVP756_22</name>
</gene>
<evidence type="ECO:0000256" key="1">
    <source>
        <dbReference type="SAM" id="Phobius"/>
    </source>
</evidence>
<proteinExistence type="predicted"/>
<sequence>MTEPEENKLMAYSALVALVIVLVLVAVFLFTYKLLFT</sequence>
<organism evidence="2">
    <name type="scientific">uncultured Caudovirales phage</name>
    <dbReference type="NCBI Taxonomy" id="2100421"/>
    <lineage>
        <taxon>Viruses</taxon>
        <taxon>Duplodnaviria</taxon>
        <taxon>Heunggongvirae</taxon>
        <taxon>Uroviricota</taxon>
        <taxon>Caudoviricetes</taxon>
        <taxon>Peduoviridae</taxon>
        <taxon>Maltschvirus</taxon>
        <taxon>Maltschvirus maltsch</taxon>
    </lineage>
</organism>
<feature type="transmembrane region" description="Helical" evidence="1">
    <location>
        <begin position="12"/>
        <end position="35"/>
    </location>
</feature>
<protein>
    <submittedName>
        <fullName evidence="2">Uncharacterized protein</fullName>
    </submittedName>
</protein>